<keyword evidence="10" id="KW-1185">Reference proteome</keyword>
<keyword evidence="3" id="KW-0227">DNA damage</keyword>
<comment type="similarity">
    <text evidence="1 8">Belongs to the SOS response-associated peptidase family.</text>
</comment>
<dbReference type="PANTHER" id="PTHR13604">
    <property type="entry name" value="DC12-RELATED"/>
    <property type="match status" value="1"/>
</dbReference>
<dbReference type="PANTHER" id="PTHR13604:SF0">
    <property type="entry name" value="ABASIC SITE PROCESSING PROTEIN HMCES"/>
    <property type="match status" value="1"/>
</dbReference>
<evidence type="ECO:0000256" key="2">
    <source>
        <dbReference type="ARBA" id="ARBA00022670"/>
    </source>
</evidence>
<name>D4YZD7_SPHIU</name>
<proteinExistence type="inferred from homology"/>
<dbReference type="EC" id="3.4.-.-" evidence="8"/>
<dbReference type="EMBL" id="AP010803">
    <property type="protein sequence ID" value="BAI95719.1"/>
    <property type="molecule type" value="Genomic_DNA"/>
</dbReference>
<dbReference type="SUPFAM" id="SSF143081">
    <property type="entry name" value="BB1717-like"/>
    <property type="match status" value="1"/>
</dbReference>
<evidence type="ECO:0000256" key="5">
    <source>
        <dbReference type="ARBA" id="ARBA00023124"/>
    </source>
</evidence>
<evidence type="ECO:0000256" key="3">
    <source>
        <dbReference type="ARBA" id="ARBA00022763"/>
    </source>
</evidence>
<accession>D4YZD7</accession>
<reference evidence="9 10" key="1">
    <citation type="journal article" date="2010" name="J. Bacteriol.">
        <title>Complete genome sequence of the representative gamma-hexachlorocyclohexane-degrading bacterium Sphingobium japonicum UT26.</title>
        <authorList>
            <person name="Nagata Y."/>
            <person name="Ohtsubo Y."/>
            <person name="Endo R."/>
            <person name="Ichikawa N."/>
            <person name="Ankai A."/>
            <person name="Oguchi A."/>
            <person name="Fukui S."/>
            <person name="Fujita N."/>
            <person name="Tsuda M."/>
        </authorList>
    </citation>
    <scope>NUCLEOTIDE SEQUENCE [LARGE SCALE GENOMIC DNA]</scope>
    <source>
        <strain evidence="10">DSM 16413 / CCM 7287 / MTCC 6362 / UT26 / NBRC 101211 / UT26S</strain>
    </source>
</reference>
<evidence type="ECO:0000313" key="10">
    <source>
        <dbReference type="Proteomes" id="UP000007753"/>
    </source>
</evidence>
<gene>
    <name evidence="9" type="ordered locus">SJA_C1-08850</name>
</gene>
<dbReference type="InterPro" id="IPR036590">
    <property type="entry name" value="SRAP-like"/>
</dbReference>
<dbReference type="eggNOG" id="COG2135">
    <property type="taxonomic scope" value="Bacteria"/>
</dbReference>
<keyword evidence="6" id="KW-0238">DNA-binding</keyword>
<dbReference type="STRING" id="452662.SJA_C1-08850"/>
<dbReference type="GO" id="GO:0006508">
    <property type="term" value="P:proteolysis"/>
    <property type="evidence" value="ECO:0007669"/>
    <property type="project" value="UniProtKB-KW"/>
</dbReference>
<evidence type="ECO:0000313" key="9">
    <source>
        <dbReference type="EMBL" id="BAI95719.1"/>
    </source>
</evidence>
<evidence type="ECO:0000256" key="4">
    <source>
        <dbReference type="ARBA" id="ARBA00022801"/>
    </source>
</evidence>
<dbReference type="Proteomes" id="UP000007753">
    <property type="component" value="Chromosome 1"/>
</dbReference>
<evidence type="ECO:0000256" key="8">
    <source>
        <dbReference type="RuleBase" id="RU364100"/>
    </source>
</evidence>
<organism evidence="9 10">
    <name type="scientific">Sphingobium indicum (strain DSM 16413 / CCM 7287 / MTCC 6362 / UT26 / NBRC 101211 / UT26S)</name>
    <name type="common">Sphingobium japonicum</name>
    <dbReference type="NCBI Taxonomy" id="452662"/>
    <lineage>
        <taxon>Bacteria</taxon>
        <taxon>Pseudomonadati</taxon>
        <taxon>Pseudomonadota</taxon>
        <taxon>Alphaproteobacteria</taxon>
        <taxon>Sphingomonadales</taxon>
        <taxon>Sphingomonadaceae</taxon>
        <taxon>Sphingobium</taxon>
    </lineage>
</organism>
<dbReference type="HOGENOM" id="CLU_035990_5_1_5"/>
<dbReference type="Pfam" id="PF02586">
    <property type="entry name" value="SRAP"/>
    <property type="match status" value="1"/>
</dbReference>
<dbReference type="GeneID" id="29272539"/>
<keyword evidence="4 8" id="KW-0378">Hydrolase</keyword>
<dbReference type="InterPro" id="IPR003738">
    <property type="entry name" value="SRAP"/>
</dbReference>
<dbReference type="GO" id="GO:0106300">
    <property type="term" value="P:protein-DNA covalent cross-linking repair"/>
    <property type="evidence" value="ECO:0007669"/>
    <property type="project" value="InterPro"/>
</dbReference>
<protein>
    <recommendedName>
        <fullName evidence="8">Abasic site processing protein</fullName>
        <ecNumber evidence="8">3.4.-.-</ecNumber>
    </recommendedName>
</protein>
<dbReference type="AlphaFoldDB" id="D4YZD7"/>
<dbReference type="GO" id="GO:0008233">
    <property type="term" value="F:peptidase activity"/>
    <property type="evidence" value="ECO:0007669"/>
    <property type="project" value="UniProtKB-KW"/>
</dbReference>
<evidence type="ECO:0000256" key="7">
    <source>
        <dbReference type="ARBA" id="ARBA00023239"/>
    </source>
</evidence>
<dbReference type="RefSeq" id="WP_013039374.1">
    <property type="nucleotide sequence ID" value="NC_014006.1"/>
</dbReference>
<keyword evidence="2 8" id="KW-0645">Protease</keyword>
<evidence type="ECO:0000256" key="6">
    <source>
        <dbReference type="ARBA" id="ARBA00023125"/>
    </source>
</evidence>
<dbReference type="Gene3D" id="3.90.1680.10">
    <property type="entry name" value="SOS response associated peptidase-like"/>
    <property type="match status" value="1"/>
</dbReference>
<dbReference type="KEGG" id="sjp:SJA_C1-08850"/>
<keyword evidence="5" id="KW-0190">Covalent protein-DNA linkage</keyword>
<keyword evidence="7" id="KW-0456">Lyase</keyword>
<sequence length="195" mass="22075">MCNHYRNNPDQIPLWREYAGYDIRQPNAEFASDVYPKRAGMVVRRDGGVVRSDVMAWGVPCQIKGASGKMLEKRVTNVRNLTSNFWKSMLANPAQRCLVPFSTFAEPKLGQGREEWWFNVVDQPIAAFAGIWRQSEHGPVYAFLTCEPNELVAPLHPKAMPVILEPSQYDEWLATDFTGACAMAKPLPSERMTVQ</sequence>
<dbReference type="GO" id="GO:0016829">
    <property type="term" value="F:lyase activity"/>
    <property type="evidence" value="ECO:0007669"/>
    <property type="project" value="UniProtKB-KW"/>
</dbReference>
<evidence type="ECO:0000256" key="1">
    <source>
        <dbReference type="ARBA" id="ARBA00008136"/>
    </source>
</evidence>
<dbReference type="GO" id="GO:0003697">
    <property type="term" value="F:single-stranded DNA binding"/>
    <property type="evidence" value="ECO:0007669"/>
    <property type="project" value="InterPro"/>
</dbReference>